<reference evidence="2" key="1">
    <citation type="submission" date="2020-02" db="EMBL/GenBank/DDBJ databases">
        <authorList>
            <person name="Meier V. D."/>
        </authorList>
    </citation>
    <scope>NUCLEOTIDE SEQUENCE</scope>
    <source>
        <strain evidence="2">AVDCRST_MAG57</strain>
    </source>
</reference>
<feature type="compositionally biased region" description="Basic residues" evidence="1">
    <location>
        <begin position="204"/>
        <end position="213"/>
    </location>
</feature>
<feature type="compositionally biased region" description="Basic residues" evidence="1">
    <location>
        <begin position="162"/>
        <end position="173"/>
    </location>
</feature>
<feature type="compositionally biased region" description="Basic and acidic residues" evidence="1">
    <location>
        <begin position="222"/>
        <end position="242"/>
    </location>
</feature>
<evidence type="ECO:0000313" key="2">
    <source>
        <dbReference type="EMBL" id="CAA9217062.1"/>
    </source>
</evidence>
<name>A0A6J4HBS0_9ACTN</name>
<feature type="region of interest" description="Disordered" evidence="1">
    <location>
        <begin position="1"/>
        <end position="248"/>
    </location>
</feature>
<feature type="compositionally biased region" description="Basic and acidic residues" evidence="1">
    <location>
        <begin position="134"/>
        <end position="153"/>
    </location>
</feature>
<proteinExistence type="predicted"/>
<accession>A0A6J4HBS0</accession>
<feature type="non-terminal residue" evidence="2">
    <location>
        <position position="248"/>
    </location>
</feature>
<dbReference type="EMBL" id="CADCTI010000035">
    <property type="protein sequence ID" value="CAA9217062.1"/>
    <property type="molecule type" value="Genomic_DNA"/>
</dbReference>
<dbReference type="AlphaFoldDB" id="A0A6J4HBS0"/>
<feature type="compositionally biased region" description="Low complexity" evidence="1">
    <location>
        <begin position="1"/>
        <end position="13"/>
    </location>
</feature>
<organism evidence="2">
    <name type="scientific">uncultured Blastococcus sp</name>
    <dbReference type="NCBI Taxonomy" id="217144"/>
    <lineage>
        <taxon>Bacteria</taxon>
        <taxon>Bacillati</taxon>
        <taxon>Actinomycetota</taxon>
        <taxon>Actinomycetes</taxon>
        <taxon>Geodermatophilales</taxon>
        <taxon>Geodermatophilaceae</taxon>
        <taxon>Blastococcus</taxon>
        <taxon>environmental samples</taxon>
    </lineage>
</organism>
<protein>
    <submittedName>
        <fullName evidence="2">Predicted ATPase related to phosphate starvation-inducible protein PhoH</fullName>
    </submittedName>
</protein>
<feature type="compositionally biased region" description="Basic residues" evidence="1">
    <location>
        <begin position="97"/>
        <end position="108"/>
    </location>
</feature>
<gene>
    <name evidence="2" type="ORF">AVDCRST_MAG57-382</name>
</gene>
<feature type="non-terminal residue" evidence="2">
    <location>
        <position position="1"/>
    </location>
</feature>
<feature type="compositionally biased region" description="Basic residues" evidence="1">
    <location>
        <begin position="54"/>
        <end position="68"/>
    </location>
</feature>
<evidence type="ECO:0000256" key="1">
    <source>
        <dbReference type="SAM" id="MobiDB-lite"/>
    </source>
</evidence>
<sequence length="248" mass="25696">APAHRPGAALLPGLGAGPGDAGQAGAPGPRRPRGVRPARALGRAARRPGPPAGPRHRHRVPRRTRRNRQVGARPVRGPGVGDGAAGAQEGRDLPPAVRRRWSGARLPARRREREDVALGAGGLRHAGRAGLAGGDRRDRLPRADRGAAADPHPRSVAARLVRDRRRGAVARARRAADRAVPAGCGVAGGAHPRRRPAGQPAGRPARRHHRGHRGAQGAPAVRARDADAVGALADRRAGDRDAGGPPLL</sequence>